<dbReference type="PRINTS" id="PR00606">
    <property type="entry name" value="CYTCHROMECID"/>
</dbReference>
<reference evidence="7" key="1">
    <citation type="submission" date="2016-10" db="EMBL/GenBank/DDBJ databases">
        <authorList>
            <person name="de Groot N.N."/>
        </authorList>
    </citation>
    <scope>NUCLEOTIDE SEQUENCE</scope>
</reference>
<evidence type="ECO:0000313" key="7">
    <source>
        <dbReference type="EMBL" id="SFV70978.1"/>
    </source>
</evidence>
<dbReference type="InterPro" id="IPR009056">
    <property type="entry name" value="Cyt_c-like_dom"/>
</dbReference>
<dbReference type="InterPro" id="IPR002324">
    <property type="entry name" value="Cyt_c_ID"/>
</dbReference>
<dbReference type="InterPro" id="IPR036909">
    <property type="entry name" value="Cyt_c-like_dom_sf"/>
</dbReference>
<evidence type="ECO:0000256" key="3">
    <source>
        <dbReference type="ARBA" id="ARBA00022723"/>
    </source>
</evidence>
<evidence type="ECO:0000259" key="6">
    <source>
        <dbReference type="PROSITE" id="PS51007"/>
    </source>
</evidence>
<keyword evidence="1" id="KW-0813">Transport</keyword>
<organism evidence="7">
    <name type="scientific">hydrothermal vent metagenome</name>
    <dbReference type="NCBI Taxonomy" id="652676"/>
    <lineage>
        <taxon>unclassified sequences</taxon>
        <taxon>metagenomes</taxon>
        <taxon>ecological metagenomes</taxon>
    </lineage>
</organism>
<dbReference type="SUPFAM" id="SSF46626">
    <property type="entry name" value="Cytochrome c"/>
    <property type="match status" value="1"/>
</dbReference>
<gene>
    <name evidence="7" type="ORF">MNB_SM-5-694</name>
</gene>
<keyword evidence="3" id="KW-0479">Metal-binding</keyword>
<keyword evidence="4" id="KW-0249">Electron transport</keyword>
<dbReference type="Gene3D" id="1.10.760.10">
    <property type="entry name" value="Cytochrome c-like domain"/>
    <property type="match status" value="1"/>
</dbReference>
<dbReference type="AlphaFoldDB" id="A0A1W1CYP4"/>
<dbReference type="EMBL" id="FPHH01000166">
    <property type="protein sequence ID" value="SFV70978.1"/>
    <property type="molecule type" value="Genomic_DNA"/>
</dbReference>
<evidence type="ECO:0000256" key="4">
    <source>
        <dbReference type="ARBA" id="ARBA00022982"/>
    </source>
</evidence>
<feature type="domain" description="Cytochrome c" evidence="6">
    <location>
        <begin position="15"/>
        <end position="105"/>
    </location>
</feature>
<protein>
    <recommendedName>
        <fullName evidence="6">Cytochrome c domain-containing protein</fullName>
    </recommendedName>
</protein>
<evidence type="ECO:0000256" key="2">
    <source>
        <dbReference type="ARBA" id="ARBA00022617"/>
    </source>
</evidence>
<dbReference type="Pfam" id="PF00034">
    <property type="entry name" value="Cytochrom_C"/>
    <property type="match status" value="1"/>
</dbReference>
<keyword evidence="5" id="KW-0408">Iron</keyword>
<dbReference type="GO" id="GO:0005506">
    <property type="term" value="F:iron ion binding"/>
    <property type="evidence" value="ECO:0007669"/>
    <property type="project" value="InterPro"/>
</dbReference>
<name>A0A1W1CYP4_9ZZZZ</name>
<evidence type="ECO:0000256" key="5">
    <source>
        <dbReference type="ARBA" id="ARBA00023004"/>
    </source>
</evidence>
<evidence type="ECO:0000256" key="1">
    <source>
        <dbReference type="ARBA" id="ARBA00022448"/>
    </source>
</evidence>
<dbReference type="GO" id="GO:0020037">
    <property type="term" value="F:heme binding"/>
    <property type="evidence" value="ECO:0007669"/>
    <property type="project" value="InterPro"/>
</dbReference>
<accession>A0A1W1CYP4</accession>
<sequence length="113" mass="12942">MKKIVLLMLLLGVVVYGSTGEEIAKKSDCLHCHAMDKRSIAPAFLGIARHNIRLNPKDPRSKMIHVIKYGSHGEYRHYKSKTMPPHPNLSDKEINTLVSWILDSYKDYMAHNQ</sequence>
<proteinExistence type="predicted"/>
<keyword evidence="2" id="KW-0349">Heme</keyword>
<dbReference type="PROSITE" id="PS51007">
    <property type="entry name" value="CYTC"/>
    <property type="match status" value="1"/>
</dbReference>
<dbReference type="GO" id="GO:0009055">
    <property type="term" value="F:electron transfer activity"/>
    <property type="evidence" value="ECO:0007669"/>
    <property type="project" value="InterPro"/>
</dbReference>